<evidence type="ECO:0000313" key="2">
    <source>
        <dbReference type="EMBL" id="NYF90108.1"/>
    </source>
</evidence>
<dbReference type="AlphaFoldDB" id="A0A852VB07"/>
<dbReference type="SUPFAM" id="SSF110296">
    <property type="entry name" value="Oligoxyloglucan reducing end-specific cellobiohydrolase"/>
    <property type="match status" value="1"/>
</dbReference>
<organism evidence="2 3">
    <name type="scientific">Tunturiibacter lichenicola</name>
    <dbReference type="NCBI Taxonomy" id="2051959"/>
    <lineage>
        <taxon>Bacteria</taxon>
        <taxon>Pseudomonadati</taxon>
        <taxon>Acidobacteriota</taxon>
        <taxon>Terriglobia</taxon>
        <taxon>Terriglobales</taxon>
        <taxon>Acidobacteriaceae</taxon>
        <taxon>Tunturiibacter</taxon>
    </lineage>
</organism>
<sequence>MNRFLRLPLALVALLLVVSCLSLHAASWLPYGPDGGDARAFAIDPHDHAHMYLGTATGWMYESRNGGADWKRLAWIGKRDDLVLDSIVVNGADSKQIVVGAWVLGSPDGGIFLSKDGGQSWQSPSDMQGQSIRALTPAPSNPKTLVAGTLKGVYQSVDGGEHWKLISPVGSQELHEVESIAIDPVDPQIIYAGTWHLPWKTVDGGQHWTNIKQGVIDDSDVFSIIVDPKDPKTVYASACSGIYKSQTGGDLFKKVQGIPSTARRTRVLMQDPTNSNIVFAGTTEGLWRTADSGATWQRTTGPEVIINDVFVDPTNANRVMLATDRGGVLASNDGGNSFVQSNNGFSARQITSYLADASSPSSVYVGVVNDKALGGVFASTNGGLTWSQTSSGLNGHDVFSLAQGPDSALLAGTRHGIYRLQGVTWSRVDNVTLNPPPAPPTRTGKKTAHAGAAQKAPAVVVHKSIPLRSFEPAINAFARGGDTLYAATSTGLFESTTSGQSWREVPGFEPRGWNFVAARKSIVLASNLNSAVLSFDGGQQWTTIKLPEMLDQVSAMAVDDAGGLWVGGRQGIFVSDDKGATWQTVKDLFLRDVNSIFYDDVSQRVLIAAGSKNTIAFAVHLPDRKIQYWNTGWNLRLIRPMGDHLVGTTWFDGVVIQPRMVDSKEMASH</sequence>
<name>A0A852VB07_9BACT</name>
<dbReference type="InterPro" id="IPR052025">
    <property type="entry name" value="Xyloglucanase_GH74"/>
</dbReference>
<dbReference type="Gene3D" id="2.130.10.10">
    <property type="entry name" value="YVTN repeat-like/Quinoprotein amine dehydrogenase"/>
    <property type="match status" value="5"/>
</dbReference>
<evidence type="ECO:0000313" key="3">
    <source>
        <dbReference type="Proteomes" id="UP000564385"/>
    </source>
</evidence>
<gene>
    <name evidence="2" type="ORF">HDF08_002175</name>
</gene>
<dbReference type="Proteomes" id="UP000564385">
    <property type="component" value="Unassembled WGS sequence"/>
</dbReference>
<dbReference type="EMBL" id="JACCCU010000001">
    <property type="protein sequence ID" value="NYF90108.1"/>
    <property type="molecule type" value="Genomic_DNA"/>
</dbReference>
<proteinExistence type="predicted"/>
<feature type="chain" id="PRO_5032766962" evidence="1">
    <location>
        <begin position="26"/>
        <end position="669"/>
    </location>
</feature>
<feature type="signal peptide" evidence="1">
    <location>
        <begin position="1"/>
        <end position="25"/>
    </location>
</feature>
<comment type="caution">
    <text evidence="2">The sequence shown here is derived from an EMBL/GenBank/DDBJ whole genome shotgun (WGS) entry which is preliminary data.</text>
</comment>
<reference evidence="2 3" key="1">
    <citation type="submission" date="2020-07" db="EMBL/GenBank/DDBJ databases">
        <title>Genomic Encyclopedia of Type Strains, Phase IV (KMG-V): Genome sequencing to study the core and pangenomes of soil and plant-associated prokaryotes.</title>
        <authorList>
            <person name="Whitman W."/>
        </authorList>
    </citation>
    <scope>NUCLEOTIDE SEQUENCE [LARGE SCALE GENOMIC DNA]</scope>
    <source>
        <strain evidence="2 3">M8UP22</strain>
    </source>
</reference>
<protein>
    <submittedName>
        <fullName evidence="2">Photosystem II stability/assembly factor-like uncharacterized protein</fullName>
    </submittedName>
</protein>
<dbReference type="InterPro" id="IPR015943">
    <property type="entry name" value="WD40/YVTN_repeat-like_dom_sf"/>
</dbReference>
<keyword evidence="1" id="KW-0732">Signal</keyword>
<dbReference type="InterPro" id="IPR036278">
    <property type="entry name" value="Sialidase_sf"/>
</dbReference>
<dbReference type="SUPFAM" id="SSF50939">
    <property type="entry name" value="Sialidases"/>
    <property type="match status" value="1"/>
</dbReference>
<dbReference type="PANTHER" id="PTHR43739:SF5">
    <property type="entry name" value="EXO-ALPHA-SIALIDASE"/>
    <property type="match status" value="1"/>
</dbReference>
<evidence type="ECO:0000256" key="1">
    <source>
        <dbReference type="SAM" id="SignalP"/>
    </source>
</evidence>
<dbReference type="PROSITE" id="PS51257">
    <property type="entry name" value="PROKAR_LIPOPROTEIN"/>
    <property type="match status" value="1"/>
</dbReference>
<dbReference type="PANTHER" id="PTHR43739">
    <property type="entry name" value="XYLOGLUCANASE (EUROFUNG)"/>
    <property type="match status" value="1"/>
</dbReference>
<dbReference type="GO" id="GO:0010411">
    <property type="term" value="P:xyloglucan metabolic process"/>
    <property type="evidence" value="ECO:0007669"/>
    <property type="project" value="TreeGrafter"/>
</dbReference>
<accession>A0A852VB07</accession>